<organism evidence="1">
    <name type="scientific">marine sediment metagenome</name>
    <dbReference type="NCBI Taxonomy" id="412755"/>
    <lineage>
        <taxon>unclassified sequences</taxon>
        <taxon>metagenomes</taxon>
        <taxon>ecological metagenomes</taxon>
    </lineage>
</organism>
<proteinExistence type="predicted"/>
<protein>
    <submittedName>
        <fullName evidence="1">Uncharacterized protein</fullName>
    </submittedName>
</protein>
<gene>
    <name evidence="1" type="ORF">LCGC14_1736340</name>
</gene>
<comment type="caution">
    <text evidence="1">The sequence shown here is derived from an EMBL/GenBank/DDBJ whole genome shotgun (WGS) entry which is preliminary data.</text>
</comment>
<reference evidence="1" key="1">
    <citation type="journal article" date="2015" name="Nature">
        <title>Complex archaea that bridge the gap between prokaryotes and eukaryotes.</title>
        <authorList>
            <person name="Spang A."/>
            <person name="Saw J.H."/>
            <person name="Jorgensen S.L."/>
            <person name="Zaremba-Niedzwiedzka K."/>
            <person name="Martijn J."/>
            <person name="Lind A.E."/>
            <person name="van Eijk R."/>
            <person name="Schleper C."/>
            <person name="Guy L."/>
            <person name="Ettema T.J."/>
        </authorList>
    </citation>
    <scope>NUCLEOTIDE SEQUENCE</scope>
</reference>
<sequence length="80" mass="8875">MHWNIPGIGFSICGLDISVLRESRMCIPAQRTDSSTKEYDRAGVALDEQHESLAIAKLLEHSDDPYDLMGSSTINVENQP</sequence>
<dbReference type="AlphaFoldDB" id="A0A0F9H809"/>
<dbReference type="EMBL" id="LAZR01015823">
    <property type="protein sequence ID" value="KKM07200.1"/>
    <property type="molecule type" value="Genomic_DNA"/>
</dbReference>
<accession>A0A0F9H809</accession>
<evidence type="ECO:0000313" key="1">
    <source>
        <dbReference type="EMBL" id="KKM07200.1"/>
    </source>
</evidence>
<name>A0A0F9H809_9ZZZZ</name>